<dbReference type="OrthoDB" id="1640042at2"/>
<evidence type="ECO:0000259" key="12">
    <source>
        <dbReference type="PROSITE" id="PS51094"/>
    </source>
</evidence>
<dbReference type="CDD" id="cd00211">
    <property type="entry name" value="PTS_IIA_fru"/>
    <property type="match status" value="1"/>
</dbReference>
<evidence type="ECO:0000256" key="8">
    <source>
        <dbReference type="ARBA" id="ARBA00022777"/>
    </source>
</evidence>
<sequence length="145" mass="15770">MTKQVLAKENVILNAKVSSKEEAIKKAGQLLVDGGYVDPSYVDKMFEREEITSTYMGNLIAIPHGTEDAKESVLASGISILQIPEAIDFGNGNEVKVVFGIAGKNNEHLEILSQIAILCSEMENVEKIVNATSEDELLALFSEVE</sequence>
<dbReference type="GO" id="GO:0009401">
    <property type="term" value="P:phosphoenolpyruvate-dependent sugar phosphotransferase system"/>
    <property type="evidence" value="ECO:0007669"/>
    <property type="project" value="UniProtKB-KW"/>
</dbReference>
<dbReference type="Pfam" id="PF00359">
    <property type="entry name" value="PTS_EIIA_2"/>
    <property type="match status" value="1"/>
</dbReference>
<evidence type="ECO:0000256" key="10">
    <source>
        <dbReference type="ARBA" id="ARBA00030956"/>
    </source>
</evidence>
<evidence type="ECO:0000256" key="9">
    <source>
        <dbReference type="ARBA" id="ARBA00029908"/>
    </source>
</evidence>
<comment type="function">
    <text evidence="1">The phosphoenolpyruvate-dependent sugar phosphotransferase system (sugar PTS), a major carbohydrate active transport system, catalyzes the phosphorylation of incoming sugar substrates concomitantly with their translocation across the cell membrane. The enzyme II CmtAB PTS system is involved in D-mannitol transport.</text>
</comment>
<keyword evidence="4" id="KW-0597">Phosphoprotein</keyword>
<dbReference type="InterPro" id="IPR002178">
    <property type="entry name" value="PTS_EIIA_type-2_dom"/>
</dbReference>
<evidence type="ECO:0000256" key="7">
    <source>
        <dbReference type="ARBA" id="ARBA00022683"/>
    </source>
</evidence>
<organism evidence="13 14">
    <name type="scientific">Salipaludibacillus neizhouensis</name>
    <dbReference type="NCBI Taxonomy" id="885475"/>
    <lineage>
        <taxon>Bacteria</taxon>
        <taxon>Bacillati</taxon>
        <taxon>Bacillota</taxon>
        <taxon>Bacilli</taxon>
        <taxon>Bacillales</taxon>
        <taxon>Bacillaceae</taxon>
    </lineage>
</organism>
<dbReference type="GO" id="GO:0005886">
    <property type="term" value="C:plasma membrane"/>
    <property type="evidence" value="ECO:0007669"/>
    <property type="project" value="TreeGrafter"/>
</dbReference>
<dbReference type="PANTHER" id="PTHR30181:SF2">
    <property type="entry name" value="PTS SYSTEM MANNITOL-SPECIFIC EIICBA COMPONENT"/>
    <property type="match status" value="1"/>
</dbReference>
<evidence type="ECO:0000313" key="14">
    <source>
        <dbReference type="Proteomes" id="UP000281498"/>
    </source>
</evidence>
<dbReference type="InterPro" id="IPR016152">
    <property type="entry name" value="PTrfase/Anion_transptr"/>
</dbReference>
<feature type="domain" description="PTS EIIA type-2" evidence="12">
    <location>
        <begin position="4"/>
        <end position="144"/>
    </location>
</feature>
<proteinExistence type="predicted"/>
<dbReference type="Proteomes" id="UP000281498">
    <property type="component" value="Unassembled WGS sequence"/>
</dbReference>
<evidence type="ECO:0000256" key="2">
    <source>
        <dbReference type="ARBA" id="ARBA00014783"/>
    </source>
</evidence>
<dbReference type="PROSITE" id="PS51094">
    <property type="entry name" value="PTS_EIIA_TYPE_2"/>
    <property type="match status" value="1"/>
</dbReference>
<evidence type="ECO:0000256" key="4">
    <source>
        <dbReference type="ARBA" id="ARBA00022553"/>
    </source>
</evidence>
<dbReference type="RefSeq" id="WP_110937888.1">
    <property type="nucleotide sequence ID" value="NZ_KZ614147.1"/>
</dbReference>
<name>A0A3A9K0E0_9BACI</name>
<dbReference type="SUPFAM" id="SSF55804">
    <property type="entry name" value="Phoshotransferase/anion transport protein"/>
    <property type="match status" value="1"/>
</dbReference>
<evidence type="ECO:0000256" key="1">
    <source>
        <dbReference type="ARBA" id="ARBA00002434"/>
    </source>
</evidence>
<dbReference type="GO" id="GO:0090563">
    <property type="term" value="F:protein-phosphocysteine-sugar phosphotransferase activity"/>
    <property type="evidence" value="ECO:0007669"/>
    <property type="project" value="TreeGrafter"/>
</dbReference>
<reference evidence="13 14" key="1">
    <citation type="submission" date="2017-10" db="EMBL/GenBank/DDBJ databases">
        <title>Bacillus sp. nov., a halophilic bacterium isolated from a Keqin Lake.</title>
        <authorList>
            <person name="Wang H."/>
        </authorList>
    </citation>
    <scope>NUCLEOTIDE SEQUENCE [LARGE SCALE GENOMIC DNA]</scope>
    <source>
        <strain evidence="13 14">KCTC 13187</strain>
    </source>
</reference>
<dbReference type="EMBL" id="PDOE01000011">
    <property type="protein sequence ID" value="RKL65849.1"/>
    <property type="molecule type" value="Genomic_DNA"/>
</dbReference>
<keyword evidence="5" id="KW-0762">Sugar transport</keyword>
<evidence type="ECO:0000256" key="11">
    <source>
        <dbReference type="ARBA" id="ARBA00030962"/>
    </source>
</evidence>
<comment type="caution">
    <text evidence="13">The sequence shown here is derived from an EMBL/GenBank/DDBJ whole genome shotgun (WGS) entry which is preliminary data.</text>
</comment>
<protein>
    <recommendedName>
        <fullName evidence="2">Mannitol-specific phosphotransferase enzyme IIA component</fullName>
    </recommendedName>
    <alternativeName>
        <fullName evidence="10">EIIA</fullName>
    </alternativeName>
    <alternativeName>
        <fullName evidence="11">EIII</fullName>
    </alternativeName>
    <alternativeName>
        <fullName evidence="9">PTS system mannitol-specific EIIA component</fullName>
    </alternativeName>
</protein>
<dbReference type="PROSITE" id="PS00372">
    <property type="entry name" value="PTS_EIIA_TYPE_2_HIS"/>
    <property type="match status" value="1"/>
</dbReference>
<keyword evidence="14" id="KW-1185">Reference proteome</keyword>
<keyword evidence="8" id="KW-0418">Kinase</keyword>
<accession>A0A3A9K0E0</accession>
<dbReference type="Gene3D" id="3.40.930.10">
    <property type="entry name" value="Mannitol-specific EII, Chain A"/>
    <property type="match status" value="1"/>
</dbReference>
<keyword evidence="7" id="KW-0598">Phosphotransferase system</keyword>
<gene>
    <name evidence="13" type="ORF">CR203_18535</name>
</gene>
<evidence type="ECO:0000313" key="13">
    <source>
        <dbReference type="EMBL" id="RKL65849.1"/>
    </source>
</evidence>
<dbReference type="GO" id="GO:0016301">
    <property type="term" value="F:kinase activity"/>
    <property type="evidence" value="ECO:0007669"/>
    <property type="project" value="UniProtKB-KW"/>
</dbReference>
<keyword evidence="3" id="KW-0813">Transport</keyword>
<evidence type="ECO:0000256" key="3">
    <source>
        <dbReference type="ARBA" id="ARBA00022448"/>
    </source>
</evidence>
<evidence type="ECO:0000256" key="6">
    <source>
        <dbReference type="ARBA" id="ARBA00022679"/>
    </source>
</evidence>
<evidence type="ECO:0000256" key="5">
    <source>
        <dbReference type="ARBA" id="ARBA00022597"/>
    </source>
</evidence>
<dbReference type="InterPro" id="IPR050893">
    <property type="entry name" value="Sugar_PTS"/>
</dbReference>
<dbReference type="AlphaFoldDB" id="A0A3A9K0E0"/>
<keyword evidence="6" id="KW-0808">Transferase</keyword>
<dbReference type="PANTHER" id="PTHR30181">
    <property type="entry name" value="MANNITOL PERMEASE IIC COMPONENT"/>
    <property type="match status" value="1"/>
</dbReference>